<gene>
    <name evidence="6" type="ORF">GCM10009863_22580</name>
</gene>
<dbReference type="PANTHER" id="PTHR43585">
    <property type="entry name" value="FUMIPYRROLE BIOSYNTHESIS PROTEIN C"/>
    <property type="match status" value="1"/>
</dbReference>
<evidence type="ECO:0000313" key="7">
    <source>
        <dbReference type="Proteomes" id="UP001501447"/>
    </source>
</evidence>
<sequence>MSHLVFVETSGSGVNAIDYAKQAGHTVTYLYSPRYDFTASPHQRRLARKLADHTAEMRDVRAPEDLLAVLRAAGTRPGEVDAVLSTLAFCIPQAASLAALIGARGTPPEGVATARDKSRCRRALDEASVPSLAFSVAGSEDEALAAASRIGYPVIVKPVLGVGKGATTIAREPARIRAHFAGLTGDLEHLPAGMSAHFDERFIVEELAIGDLYSVEVASDGRSFVPLVSTIQKTGLHNPVLELGCTVPATLDDTVERELGDYAAQVCRTLGLTLGIFHVEMIRTDRGFRLTEANPRMAGGALPETVNAVADRDMFAILVDLYLGRDVPLAPLRLGGAVSHSLLAAAETTTVRDDLAPDWFDPFLDRLHSGWARLEPGNRVDAMRGNFDRFGMIRAVDTDPARAEETCAAVKADIERCLGIALAPEAGHRNPLPAGPARGV</sequence>
<proteinExistence type="predicted"/>
<dbReference type="InterPro" id="IPR052032">
    <property type="entry name" value="ATP-dep_AA_Ligase"/>
</dbReference>
<evidence type="ECO:0000256" key="3">
    <source>
        <dbReference type="ARBA" id="ARBA00022840"/>
    </source>
</evidence>
<dbReference type="Gene3D" id="3.30.470.20">
    <property type="entry name" value="ATP-grasp fold, B domain"/>
    <property type="match status" value="1"/>
</dbReference>
<protein>
    <submittedName>
        <fullName evidence="6">ATP-grasp domain-containing protein</fullName>
    </submittedName>
</protein>
<evidence type="ECO:0000256" key="1">
    <source>
        <dbReference type="ARBA" id="ARBA00022598"/>
    </source>
</evidence>
<dbReference type="PROSITE" id="PS50975">
    <property type="entry name" value="ATP_GRASP"/>
    <property type="match status" value="1"/>
</dbReference>
<keyword evidence="2 4" id="KW-0547">Nucleotide-binding</keyword>
<dbReference type="SUPFAM" id="SSF56059">
    <property type="entry name" value="Glutathione synthetase ATP-binding domain-like"/>
    <property type="match status" value="1"/>
</dbReference>
<comment type="caution">
    <text evidence="6">The sequence shown here is derived from an EMBL/GenBank/DDBJ whole genome shotgun (WGS) entry which is preliminary data.</text>
</comment>
<dbReference type="EMBL" id="BAAARJ010000006">
    <property type="protein sequence ID" value="GAA2608667.1"/>
    <property type="molecule type" value="Genomic_DNA"/>
</dbReference>
<dbReference type="RefSeq" id="WP_344564774.1">
    <property type="nucleotide sequence ID" value="NZ_BAAARJ010000006.1"/>
</dbReference>
<dbReference type="Proteomes" id="UP001501447">
    <property type="component" value="Unassembled WGS sequence"/>
</dbReference>
<dbReference type="InterPro" id="IPR013815">
    <property type="entry name" value="ATP_grasp_subdomain_1"/>
</dbReference>
<dbReference type="Gene3D" id="3.30.1490.20">
    <property type="entry name" value="ATP-grasp fold, A domain"/>
    <property type="match status" value="1"/>
</dbReference>
<dbReference type="InterPro" id="IPR011761">
    <property type="entry name" value="ATP-grasp"/>
</dbReference>
<keyword evidence="3 4" id="KW-0067">ATP-binding</keyword>
<reference evidence="6 7" key="1">
    <citation type="journal article" date="2019" name="Int. J. Syst. Evol. Microbiol.">
        <title>The Global Catalogue of Microorganisms (GCM) 10K type strain sequencing project: providing services to taxonomists for standard genome sequencing and annotation.</title>
        <authorList>
            <consortium name="The Broad Institute Genomics Platform"/>
            <consortium name="The Broad Institute Genome Sequencing Center for Infectious Disease"/>
            <person name="Wu L."/>
            <person name="Ma J."/>
        </authorList>
    </citation>
    <scope>NUCLEOTIDE SEQUENCE [LARGE SCALE GENOMIC DNA]</scope>
    <source>
        <strain evidence="6 7">JCM 16373</strain>
    </source>
</reference>
<keyword evidence="7" id="KW-1185">Reference proteome</keyword>
<dbReference type="PANTHER" id="PTHR43585:SF2">
    <property type="entry name" value="ATP-GRASP ENZYME FSQD"/>
    <property type="match status" value="1"/>
</dbReference>
<keyword evidence="1" id="KW-0436">Ligase</keyword>
<dbReference type="Pfam" id="PF13535">
    <property type="entry name" value="ATP-grasp_4"/>
    <property type="match status" value="1"/>
</dbReference>
<evidence type="ECO:0000259" key="5">
    <source>
        <dbReference type="PROSITE" id="PS50975"/>
    </source>
</evidence>
<organism evidence="6 7">
    <name type="scientific">Streptomyces axinellae</name>
    <dbReference type="NCBI Taxonomy" id="552788"/>
    <lineage>
        <taxon>Bacteria</taxon>
        <taxon>Bacillati</taxon>
        <taxon>Actinomycetota</taxon>
        <taxon>Actinomycetes</taxon>
        <taxon>Kitasatosporales</taxon>
        <taxon>Streptomycetaceae</taxon>
        <taxon>Streptomyces</taxon>
    </lineage>
</organism>
<name>A0ABN3Q0U8_9ACTN</name>
<evidence type="ECO:0000256" key="4">
    <source>
        <dbReference type="PROSITE-ProRule" id="PRU00409"/>
    </source>
</evidence>
<feature type="domain" description="ATP-grasp" evidence="5">
    <location>
        <begin position="121"/>
        <end position="323"/>
    </location>
</feature>
<evidence type="ECO:0000313" key="6">
    <source>
        <dbReference type="EMBL" id="GAA2608667.1"/>
    </source>
</evidence>
<evidence type="ECO:0000256" key="2">
    <source>
        <dbReference type="ARBA" id="ARBA00022741"/>
    </source>
</evidence>
<accession>A0ABN3Q0U8</accession>